<dbReference type="RefSeq" id="WP_344661812.1">
    <property type="nucleotide sequence ID" value="NZ_BAAAQM010000060.1"/>
</dbReference>
<name>A0ABP5EFM5_9ACTN</name>
<dbReference type="InterPro" id="IPR003719">
    <property type="entry name" value="Phenazine_PhzF-like"/>
</dbReference>
<dbReference type="NCBIfam" id="TIGR00654">
    <property type="entry name" value="PhzF_family"/>
    <property type="match status" value="1"/>
</dbReference>
<gene>
    <name evidence="3" type="ORF">GCM10009838_73610</name>
</gene>
<evidence type="ECO:0000313" key="4">
    <source>
        <dbReference type="Proteomes" id="UP001499854"/>
    </source>
</evidence>
<dbReference type="Pfam" id="PF02567">
    <property type="entry name" value="PhzC-PhzF"/>
    <property type="match status" value="1"/>
</dbReference>
<keyword evidence="4" id="KW-1185">Reference proteome</keyword>
<evidence type="ECO:0000256" key="1">
    <source>
        <dbReference type="ARBA" id="ARBA00008270"/>
    </source>
</evidence>
<reference evidence="4" key="1">
    <citation type="journal article" date="2019" name="Int. J. Syst. Evol. Microbiol.">
        <title>The Global Catalogue of Microorganisms (GCM) 10K type strain sequencing project: providing services to taxonomists for standard genome sequencing and annotation.</title>
        <authorList>
            <consortium name="The Broad Institute Genomics Platform"/>
            <consortium name="The Broad Institute Genome Sequencing Center for Infectious Disease"/>
            <person name="Wu L."/>
            <person name="Ma J."/>
        </authorList>
    </citation>
    <scope>NUCLEOTIDE SEQUENCE [LARGE SCALE GENOMIC DNA]</scope>
    <source>
        <strain evidence="4">JCM 16013</strain>
    </source>
</reference>
<organism evidence="3 4">
    <name type="scientific">Catenulispora subtropica</name>
    <dbReference type="NCBI Taxonomy" id="450798"/>
    <lineage>
        <taxon>Bacteria</taxon>
        <taxon>Bacillati</taxon>
        <taxon>Actinomycetota</taxon>
        <taxon>Actinomycetes</taxon>
        <taxon>Catenulisporales</taxon>
        <taxon>Catenulisporaceae</taxon>
        <taxon>Catenulispora</taxon>
    </lineage>
</organism>
<dbReference type="Gene3D" id="3.10.310.10">
    <property type="entry name" value="Diaminopimelate Epimerase, Chain A, domain 1"/>
    <property type="match status" value="2"/>
</dbReference>
<proteinExistence type="inferred from homology"/>
<comment type="similarity">
    <text evidence="1">Belongs to the PhzF family.</text>
</comment>
<dbReference type="GO" id="GO:0016853">
    <property type="term" value="F:isomerase activity"/>
    <property type="evidence" value="ECO:0007669"/>
    <property type="project" value="UniProtKB-KW"/>
</dbReference>
<dbReference type="SUPFAM" id="SSF54506">
    <property type="entry name" value="Diaminopimelate epimerase-like"/>
    <property type="match status" value="1"/>
</dbReference>
<dbReference type="PANTHER" id="PTHR13774">
    <property type="entry name" value="PHENAZINE BIOSYNTHESIS PROTEIN"/>
    <property type="match status" value="1"/>
</dbReference>
<dbReference type="PIRSF" id="PIRSF016184">
    <property type="entry name" value="PhzC_PhzF"/>
    <property type="match status" value="1"/>
</dbReference>
<protein>
    <submittedName>
        <fullName evidence="3">PhzF family phenazine biosynthesis isomerase</fullName>
    </submittedName>
</protein>
<dbReference type="PANTHER" id="PTHR13774:SF39">
    <property type="entry name" value="BIOSYNTHESIS PROTEIN, PUTATIVE-RELATED"/>
    <property type="match status" value="1"/>
</dbReference>
<dbReference type="Proteomes" id="UP001499854">
    <property type="component" value="Unassembled WGS sequence"/>
</dbReference>
<evidence type="ECO:0000256" key="2">
    <source>
        <dbReference type="ARBA" id="ARBA00023235"/>
    </source>
</evidence>
<dbReference type="EMBL" id="BAAAQM010000060">
    <property type="protein sequence ID" value="GAA1997619.1"/>
    <property type="molecule type" value="Genomic_DNA"/>
</dbReference>
<accession>A0ABP5EFM5</accession>
<keyword evidence="2 3" id="KW-0413">Isomerase</keyword>
<sequence length="280" mass="29053">MDILRYTAFTTDPSGGNPAGVVLDAQGVDDAAMLAAAAEVGYSETAFVFPPGPDGRLPLRFFSPLAEVSFCGHATIATAVAYAERHGTGDLTFETMAGTVPVRTAREEEGGAVTATLVSVPPRQELLAPATLAALLDALRWTPEDLDPAFPPLAAYGGAWHPIIAAADRERLARLDYAMDDLGPLMAEHGWTTVDLVWRESPTVFHARNPFPPGGVYEDPATGAAAAAFGGYLRTLGLVEAPATVTVHQGFDMGRPSTLTVGIPEGPGGISVTGTAVALG</sequence>
<evidence type="ECO:0000313" key="3">
    <source>
        <dbReference type="EMBL" id="GAA1997619.1"/>
    </source>
</evidence>
<comment type="caution">
    <text evidence="3">The sequence shown here is derived from an EMBL/GenBank/DDBJ whole genome shotgun (WGS) entry which is preliminary data.</text>
</comment>